<keyword evidence="8" id="KW-1185">Reference proteome</keyword>
<evidence type="ECO:0000256" key="1">
    <source>
        <dbReference type="ARBA" id="ARBA00004651"/>
    </source>
</evidence>
<keyword evidence="4 6" id="KW-1133">Transmembrane helix</keyword>
<dbReference type="PANTHER" id="PTHR30086:SF20">
    <property type="entry name" value="ARGININE EXPORTER PROTEIN ARGO-RELATED"/>
    <property type="match status" value="1"/>
</dbReference>
<dbReference type="EMBL" id="CP139960">
    <property type="protein sequence ID" value="WQD36599.1"/>
    <property type="molecule type" value="Genomic_DNA"/>
</dbReference>
<feature type="transmembrane region" description="Helical" evidence="6">
    <location>
        <begin position="6"/>
        <end position="27"/>
    </location>
</feature>
<dbReference type="Proteomes" id="UP001325680">
    <property type="component" value="Chromosome"/>
</dbReference>
<accession>A0ABZ0W205</accession>
<evidence type="ECO:0000313" key="8">
    <source>
        <dbReference type="Proteomes" id="UP001325680"/>
    </source>
</evidence>
<keyword evidence="5 6" id="KW-0472">Membrane</keyword>
<comment type="subcellular location">
    <subcellularLocation>
        <location evidence="1">Cell membrane</location>
        <topology evidence="1">Multi-pass membrane protein</topology>
    </subcellularLocation>
</comment>
<feature type="transmembrane region" description="Helical" evidence="6">
    <location>
        <begin position="112"/>
        <end position="134"/>
    </location>
</feature>
<feature type="transmembrane region" description="Helical" evidence="6">
    <location>
        <begin position="149"/>
        <end position="169"/>
    </location>
</feature>
<name>A0ABZ0W205_9BACT</name>
<keyword evidence="3 6" id="KW-0812">Transmembrane</keyword>
<feature type="transmembrane region" description="Helical" evidence="6">
    <location>
        <begin position="39"/>
        <end position="59"/>
    </location>
</feature>
<dbReference type="PANTHER" id="PTHR30086">
    <property type="entry name" value="ARGININE EXPORTER PROTEIN ARGO"/>
    <property type="match status" value="1"/>
</dbReference>
<evidence type="ECO:0000256" key="3">
    <source>
        <dbReference type="ARBA" id="ARBA00022692"/>
    </source>
</evidence>
<organism evidence="7 8">
    <name type="scientific">Niabella yanshanensis</name>
    <dbReference type="NCBI Taxonomy" id="577386"/>
    <lineage>
        <taxon>Bacteria</taxon>
        <taxon>Pseudomonadati</taxon>
        <taxon>Bacteroidota</taxon>
        <taxon>Chitinophagia</taxon>
        <taxon>Chitinophagales</taxon>
        <taxon>Chitinophagaceae</taxon>
        <taxon>Niabella</taxon>
    </lineage>
</organism>
<dbReference type="InterPro" id="IPR001123">
    <property type="entry name" value="LeuE-type"/>
</dbReference>
<feature type="transmembrane region" description="Helical" evidence="6">
    <location>
        <begin position="71"/>
        <end position="91"/>
    </location>
</feature>
<proteinExistence type="predicted"/>
<evidence type="ECO:0000256" key="6">
    <source>
        <dbReference type="SAM" id="Phobius"/>
    </source>
</evidence>
<feature type="transmembrane region" description="Helical" evidence="6">
    <location>
        <begin position="190"/>
        <end position="207"/>
    </location>
</feature>
<evidence type="ECO:0000256" key="5">
    <source>
        <dbReference type="ARBA" id="ARBA00023136"/>
    </source>
</evidence>
<evidence type="ECO:0000256" key="2">
    <source>
        <dbReference type="ARBA" id="ARBA00022475"/>
    </source>
</evidence>
<gene>
    <name evidence="7" type="ORF">U0035_13075</name>
</gene>
<reference evidence="7 8" key="1">
    <citation type="submission" date="2023-12" db="EMBL/GenBank/DDBJ databases">
        <title>Genome sequencing and assembly of bacterial species from a model synthetic community.</title>
        <authorList>
            <person name="Hogle S.L."/>
        </authorList>
    </citation>
    <scope>NUCLEOTIDE SEQUENCE [LARGE SCALE GENOMIC DNA]</scope>
    <source>
        <strain evidence="7 8">HAMBI_3031</strain>
    </source>
</reference>
<sequence length="210" mass="23152">MIEGLIKGLTLGLLLSIAVGPVLFSIIKHSINVGHKGGIAFVAGVSASDFTFAFVSNVFSALFLEISEYKQGIGITGSLFLFALGIYFLFFKKVRINEQGKAIQINFRKRDYAKMFLSGFLMNTLNPSVFLYWLMASSSVINHTIQERVVIFATCLLIVLAADITKVMLAGKIRNRLTPHNIQLINRINGIILIGFSIALVVGLLLYKPH</sequence>
<evidence type="ECO:0000256" key="4">
    <source>
        <dbReference type="ARBA" id="ARBA00022989"/>
    </source>
</evidence>
<evidence type="ECO:0000313" key="7">
    <source>
        <dbReference type="EMBL" id="WQD36599.1"/>
    </source>
</evidence>
<dbReference type="Pfam" id="PF01810">
    <property type="entry name" value="LysE"/>
    <property type="match status" value="1"/>
</dbReference>
<dbReference type="RefSeq" id="WP_114790220.1">
    <property type="nucleotide sequence ID" value="NZ_CP139960.1"/>
</dbReference>
<keyword evidence="2" id="KW-1003">Cell membrane</keyword>
<protein>
    <submittedName>
        <fullName evidence="7">LysE family transporter</fullName>
    </submittedName>
</protein>